<dbReference type="Proteomes" id="UP000708208">
    <property type="component" value="Unassembled WGS sequence"/>
</dbReference>
<comment type="caution">
    <text evidence="3">The sequence shown here is derived from an EMBL/GenBank/DDBJ whole genome shotgun (WGS) entry which is preliminary data.</text>
</comment>
<dbReference type="EMBL" id="CAJVCH010480064">
    <property type="protein sequence ID" value="CAG7820486.1"/>
    <property type="molecule type" value="Genomic_DNA"/>
</dbReference>
<evidence type="ECO:0000313" key="4">
    <source>
        <dbReference type="Proteomes" id="UP000708208"/>
    </source>
</evidence>
<evidence type="ECO:0000256" key="1">
    <source>
        <dbReference type="SAM" id="MobiDB-lite"/>
    </source>
</evidence>
<accession>A0A8J2KM55</accession>
<evidence type="ECO:0000256" key="2">
    <source>
        <dbReference type="SAM" id="Phobius"/>
    </source>
</evidence>
<sequence>MCGFPRGGGEFGRTRKYRSEGNKSRPEETGFGFLEKMSCVSFSNCAQCLPRSGNADCEGFHGMFCGETAGTSPTPKKYPDGEYVANEWKTIIVIIVLLVVLFLFWLFNNRLTRLRTTIRRGTARVVLYVWREARGLWTRTRRRFSGGRVEPSQDWRVRYNEGAGTIGTRSLGPTRLAPRRNKRVRDRERDK</sequence>
<protein>
    <submittedName>
        <fullName evidence="3">Uncharacterized protein</fullName>
    </submittedName>
</protein>
<keyword evidence="2" id="KW-0812">Transmembrane</keyword>
<feature type="transmembrane region" description="Helical" evidence="2">
    <location>
        <begin position="88"/>
        <end position="107"/>
    </location>
</feature>
<dbReference type="AlphaFoldDB" id="A0A8J2KM55"/>
<keyword evidence="4" id="KW-1185">Reference proteome</keyword>
<evidence type="ECO:0000313" key="3">
    <source>
        <dbReference type="EMBL" id="CAG7820486.1"/>
    </source>
</evidence>
<keyword evidence="2" id="KW-0472">Membrane</keyword>
<keyword evidence="2" id="KW-1133">Transmembrane helix</keyword>
<reference evidence="3" key="1">
    <citation type="submission" date="2021-06" db="EMBL/GenBank/DDBJ databases">
        <authorList>
            <person name="Hodson N. C."/>
            <person name="Mongue J. A."/>
            <person name="Jaron S. K."/>
        </authorList>
    </citation>
    <scope>NUCLEOTIDE SEQUENCE</scope>
</reference>
<organism evidence="3 4">
    <name type="scientific">Allacma fusca</name>
    <dbReference type="NCBI Taxonomy" id="39272"/>
    <lineage>
        <taxon>Eukaryota</taxon>
        <taxon>Metazoa</taxon>
        <taxon>Ecdysozoa</taxon>
        <taxon>Arthropoda</taxon>
        <taxon>Hexapoda</taxon>
        <taxon>Collembola</taxon>
        <taxon>Symphypleona</taxon>
        <taxon>Sminthuridae</taxon>
        <taxon>Allacma</taxon>
    </lineage>
</organism>
<proteinExistence type="predicted"/>
<gene>
    <name evidence="3" type="ORF">AFUS01_LOCUS30876</name>
</gene>
<feature type="region of interest" description="Disordered" evidence="1">
    <location>
        <begin position="166"/>
        <end position="191"/>
    </location>
</feature>
<name>A0A8J2KM55_9HEXA</name>